<dbReference type="EMBL" id="JBEPLY010000003">
    <property type="protein sequence ID" value="MET3599278.1"/>
    <property type="molecule type" value="Genomic_DNA"/>
</dbReference>
<accession>A0ABV2I8N4</accession>
<name>A0ABV2I8N4_9HYPH</name>
<reference evidence="2 3" key="1">
    <citation type="submission" date="2024-06" db="EMBL/GenBank/DDBJ databases">
        <title>Genomic Encyclopedia of Type Strains, Phase IV (KMG-IV): sequencing the most valuable type-strain genomes for metagenomic binning, comparative biology and taxonomic classification.</title>
        <authorList>
            <person name="Goeker M."/>
        </authorList>
    </citation>
    <scope>NUCLEOTIDE SEQUENCE [LARGE SCALE GENOMIC DNA]</scope>
    <source>
        <strain evidence="2 3">DSM 28102</strain>
    </source>
</reference>
<dbReference type="Proteomes" id="UP001549164">
    <property type="component" value="Unassembled WGS sequence"/>
</dbReference>
<gene>
    <name evidence="2" type="ORF">ABID12_001209</name>
</gene>
<keyword evidence="3" id="KW-1185">Reference proteome</keyword>
<evidence type="ECO:0000259" key="1">
    <source>
        <dbReference type="Pfam" id="PF06568"/>
    </source>
</evidence>
<dbReference type="Pfam" id="PF06568">
    <property type="entry name" value="YjiS-like"/>
    <property type="match status" value="1"/>
</dbReference>
<protein>
    <submittedName>
        <fullName evidence="2">Uncharacterized protein YjiS (DUF1127 family)</fullName>
    </submittedName>
</protein>
<feature type="domain" description="YjiS-like" evidence="1">
    <location>
        <begin position="74"/>
        <end position="104"/>
    </location>
</feature>
<proteinExistence type="predicted"/>
<evidence type="ECO:0000313" key="2">
    <source>
        <dbReference type="EMBL" id="MET3599278.1"/>
    </source>
</evidence>
<sequence length="112" mass="12705">MNLNSSSMDASKLSITVNEAEKYATYCTNAWQLHKNRTRPSAGSIVFSAQNQCSTNAAGKFEETPMHPFHFTMKWFSYRRTRAQLRNLTAAELKDIGLLPSDIDRVASRAFR</sequence>
<evidence type="ECO:0000313" key="3">
    <source>
        <dbReference type="Proteomes" id="UP001549164"/>
    </source>
</evidence>
<dbReference type="InterPro" id="IPR009506">
    <property type="entry name" value="YjiS-like"/>
</dbReference>
<comment type="caution">
    <text evidence="2">The sequence shown here is derived from an EMBL/GenBank/DDBJ whole genome shotgun (WGS) entry which is preliminary data.</text>
</comment>
<organism evidence="2 3">
    <name type="scientific">Martelella mangrovi</name>
    <dbReference type="NCBI Taxonomy" id="1397477"/>
    <lineage>
        <taxon>Bacteria</taxon>
        <taxon>Pseudomonadati</taxon>
        <taxon>Pseudomonadota</taxon>
        <taxon>Alphaproteobacteria</taxon>
        <taxon>Hyphomicrobiales</taxon>
        <taxon>Aurantimonadaceae</taxon>
        <taxon>Martelella</taxon>
    </lineage>
</organism>
<dbReference type="RefSeq" id="WP_354433489.1">
    <property type="nucleotide sequence ID" value="NZ_JBEPLY010000003.1"/>
</dbReference>